<accession>A0A2N1M629</accession>
<reference evidence="1 2" key="2">
    <citation type="submission" date="2017-10" db="EMBL/GenBank/DDBJ databases">
        <title>Extensive intraspecific genome diversity in a model arbuscular mycorrhizal fungus.</title>
        <authorList>
            <person name="Chen E.C.H."/>
            <person name="Morin E."/>
            <person name="Baudet D."/>
            <person name="Noel J."/>
            <person name="Ndikumana S."/>
            <person name="Charron P."/>
            <person name="St-Onge C."/>
            <person name="Giorgi J."/>
            <person name="Grigoriev I.V."/>
            <person name="Roux C."/>
            <person name="Martin F.M."/>
            <person name="Corradi N."/>
        </authorList>
    </citation>
    <scope>NUCLEOTIDE SEQUENCE [LARGE SCALE GENOMIC DNA]</scope>
    <source>
        <strain evidence="1 2">C2</strain>
    </source>
</reference>
<dbReference type="OrthoDB" id="2430340at2759"/>
<sequence length="164" mass="19940">MSKGTKLTTKEKVFNKPLNEFFKENEPENWSLLNFLNYRYMIQTNPLFTHNEKNENGYYSSFIDIYKLIDVNEANRLRTNFLVDKESFFIKGWWYGIRIKDYESLLNFFNGLNYGSQQVILKEKTFENTNLNEFEKIKWILKSKRNVFLVFKEILKEVKAKYYE</sequence>
<dbReference type="AlphaFoldDB" id="A0A2N1M629"/>
<name>A0A2N1M629_9GLOM</name>
<dbReference type="Proteomes" id="UP000233469">
    <property type="component" value="Unassembled WGS sequence"/>
</dbReference>
<dbReference type="EMBL" id="LLXL01004768">
    <property type="protein sequence ID" value="PKK57079.1"/>
    <property type="molecule type" value="Genomic_DNA"/>
</dbReference>
<protein>
    <submittedName>
        <fullName evidence="1">Uncharacterized protein</fullName>
    </submittedName>
</protein>
<dbReference type="VEuPathDB" id="FungiDB:FUN_003630"/>
<dbReference type="VEuPathDB" id="FungiDB:RhiirFUN_005357"/>
<evidence type="ECO:0000313" key="1">
    <source>
        <dbReference type="EMBL" id="PKK57079.1"/>
    </source>
</evidence>
<proteinExistence type="predicted"/>
<dbReference type="VEuPathDB" id="FungiDB:RhiirA1_471151"/>
<gene>
    <name evidence="1" type="ORF">RhiirC2_798701</name>
</gene>
<organism evidence="1 2">
    <name type="scientific">Rhizophagus irregularis</name>
    <dbReference type="NCBI Taxonomy" id="588596"/>
    <lineage>
        <taxon>Eukaryota</taxon>
        <taxon>Fungi</taxon>
        <taxon>Fungi incertae sedis</taxon>
        <taxon>Mucoromycota</taxon>
        <taxon>Glomeromycotina</taxon>
        <taxon>Glomeromycetes</taxon>
        <taxon>Glomerales</taxon>
        <taxon>Glomeraceae</taxon>
        <taxon>Rhizophagus</taxon>
    </lineage>
</organism>
<evidence type="ECO:0000313" key="2">
    <source>
        <dbReference type="Proteomes" id="UP000233469"/>
    </source>
</evidence>
<reference evidence="1 2" key="1">
    <citation type="submission" date="2016-04" db="EMBL/GenBank/DDBJ databases">
        <title>Genome analyses suggest a sexual origin of heterokaryosis in a supposedly ancient asexual fungus.</title>
        <authorList>
            <person name="Ropars J."/>
            <person name="Sedzielewska K."/>
            <person name="Noel J."/>
            <person name="Charron P."/>
            <person name="Farinelli L."/>
            <person name="Marton T."/>
            <person name="Kruger M."/>
            <person name="Pelin A."/>
            <person name="Brachmann A."/>
            <person name="Corradi N."/>
        </authorList>
    </citation>
    <scope>NUCLEOTIDE SEQUENCE [LARGE SCALE GENOMIC DNA]</scope>
    <source>
        <strain evidence="1 2">C2</strain>
    </source>
</reference>
<comment type="caution">
    <text evidence="1">The sequence shown here is derived from an EMBL/GenBank/DDBJ whole genome shotgun (WGS) entry which is preliminary data.</text>
</comment>